<dbReference type="Proteomes" id="UP000198797">
    <property type="component" value="Unassembled WGS sequence"/>
</dbReference>
<dbReference type="STRING" id="121616.GA0070216_114139"/>
<sequence>MPGAVLAVADAVGDSTPRDVVVLDAGSGRERWRLPVHGDDAVHVTRETLVWVDRAGSRLVGLRLRDGRQEWAQANPRSEYGDTRTTVLPVGTEQAVVGPAGFDGAPRAPWLGDADRLVQVGADRSVRVLDMDSGKVLRHRDGVADVSDRMVAYADRFYVVAEDQGYKLLGYDLGSFAEPTVLYSAGQQRRVTGLVACGEHRACLLEVPEGDADRTEVVAATEGKGSRRWATPGGADLVPVGEHLLVRRESPKSTVSLFDPAGKAVLTDRKGTAVRVDAGNLLVFAETPSSVEDDRSVAGVSKAGDLTEMGELQGVRSESCAWNTSVIVCGAERDFVLYRFAGDG</sequence>
<dbReference type="Gene3D" id="2.130.10.10">
    <property type="entry name" value="YVTN repeat-like/Quinoprotein amine dehydrogenase"/>
    <property type="match status" value="1"/>
</dbReference>
<dbReference type="AlphaFoldDB" id="A0A1C5A846"/>
<proteinExistence type="predicted"/>
<accession>A0A1C5A846</accession>
<protein>
    <recommendedName>
        <fullName evidence="1">Pyrrolo-quinoline quinone repeat domain-containing protein</fullName>
    </recommendedName>
</protein>
<dbReference type="InterPro" id="IPR011047">
    <property type="entry name" value="Quinoprotein_ADH-like_sf"/>
</dbReference>
<gene>
    <name evidence="2" type="ORF">GA0070216_114139</name>
</gene>
<evidence type="ECO:0000313" key="3">
    <source>
        <dbReference type="Proteomes" id="UP000198797"/>
    </source>
</evidence>
<dbReference type="RefSeq" id="WP_281190460.1">
    <property type="nucleotide sequence ID" value="NZ_FMCU01000014.1"/>
</dbReference>
<organism evidence="2 3">
    <name type="scientific">Micromonospora matsumotoense</name>
    <dbReference type="NCBI Taxonomy" id="121616"/>
    <lineage>
        <taxon>Bacteria</taxon>
        <taxon>Bacillati</taxon>
        <taxon>Actinomycetota</taxon>
        <taxon>Actinomycetes</taxon>
        <taxon>Micromonosporales</taxon>
        <taxon>Micromonosporaceae</taxon>
        <taxon>Micromonospora</taxon>
    </lineage>
</organism>
<keyword evidence="3" id="KW-1185">Reference proteome</keyword>
<feature type="domain" description="Pyrrolo-quinoline quinone repeat" evidence="1">
    <location>
        <begin position="6"/>
        <end position="95"/>
    </location>
</feature>
<evidence type="ECO:0000259" key="1">
    <source>
        <dbReference type="Pfam" id="PF13360"/>
    </source>
</evidence>
<name>A0A1C5A846_9ACTN</name>
<dbReference type="Pfam" id="PF13360">
    <property type="entry name" value="PQQ_2"/>
    <property type="match status" value="1"/>
</dbReference>
<evidence type="ECO:0000313" key="2">
    <source>
        <dbReference type="EMBL" id="SCF41402.1"/>
    </source>
</evidence>
<dbReference type="InterPro" id="IPR015943">
    <property type="entry name" value="WD40/YVTN_repeat-like_dom_sf"/>
</dbReference>
<dbReference type="SUPFAM" id="SSF50998">
    <property type="entry name" value="Quinoprotein alcohol dehydrogenase-like"/>
    <property type="match status" value="1"/>
</dbReference>
<reference evidence="3" key="1">
    <citation type="submission" date="2016-06" db="EMBL/GenBank/DDBJ databases">
        <authorList>
            <person name="Varghese N."/>
            <person name="Submissions Spin"/>
        </authorList>
    </citation>
    <scope>NUCLEOTIDE SEQUENCE [LARGE SCALE GENOMIC DNA]</scope>
    <source>
        <strain evidence="3">DSM 44100</strain>
    </source>
</reference>
<dbReference type="InterPro" id="IPR002372">
    <property type="entry name" value="PQQ_rpt_dom"/>
</dbReference>
<dbReference type="EMBL" id="FMCU01000014">
    <property type="protein sequence ID" value="SCF41402.1"/>
    <property type="molecule type" value="Genomic_DNA"/>
</dbReference>